<keyword evidence="4" id="KW-1185">Reference proteome</keyword>
<name>A0A3B3VCH8_9TELE</name>
<accession>A0A3B3VCH8</accession>
<reference evidence="3" key="2">
    <citation type="submission" date="2025-09" db="UniProtKB">
        <authorList>
            <consortium name="Ensembl"/>
        </authorList>
    </citation>
    <scope>IDENTIFICATION</scope>
</reference>
<feature type="coiled-coil region" evidence="2">
    <location>
        <begin position="33"/>
        <end position="60"/>
    </location>
</feature>
<comment type="similarity">
    <text evidence="1">Belongs to the apolipoprotein L family.</text>
</comment>
<dbReference type="Ensembl" id="ENSPLAT00000008150.1">
    <property type="protein sequence ID" value="ENSPLAP00000022559.1"/>
    <property type="gene ID" value="ENSPLAG00000007221.1"/>
</dbReference>
<dbReference type="AlphaFoldDB" id="A0A3B3VCH8"/>
<dbReference type="Proteomes" id="UP000261500">
    <property type="component" value="Unplaced"/>
</dbReference>
<dbReference type="GO" id="GO:0016020">
    <property type="term" value="C:membrane"/>
    <property type="evidence" value="ECO:0007669"/>
    <property type="project" value="TreeGrafter"/>
</dbReference>
<dbReference type="GO" id="GO:0008289">
    <property type="term" value="F:lipid binding"/>
    <property type="evidence" value="ECO:0007669"/>
    <property type="project" value="InterPro"/>
</dbReference>
<dbReference type="GO" id="GO:0005576">
    <property type="term" value="C:extracellular region"/>
    <property type="evidence" value="ECO:0007669"/>
    <property type="project" value="InterPro"/>
</dbReference>
<evidence type="ECO:0000256" key="1">
    <source>
        <dbReference type="ARBA" id="ARBA00010090"/>
    </source>
</evidence>
<keyword evidence="2" id="KW-0175">Coiled coil</keyword>
<protein>
    <submittedName>
        <fullName evidence="3">Uncharacterized protein</fullName>
    </submittedName>
</protein>
<dbReference type="PANTHER" id="PTHR14096">
    <property type="entry name" value="APOLIPOPROTEIN L"/>
    <property type="match status" value="1"/>
</dbReference>
<evidence type="ECO:0000256" key="2">
    <source>
        <dbReference type="SAM" id="Coils"/>
    </source>
</evidence>
<evidence type="ECO:0000313" key="4">
    <source>
        <dbReference type="Proteomes" id="UP000261500"/>
    </source>
</evidence>
<proteinExistence type="inferred from homology"/>
<dbReference type="PANTHER" id="PTHR14096:SF34">
    <property type="entry name" value="APOLIPOPROTEIN L3-LIKE-RELATED"/>
    <property type="match status" value="1"/>
</dbReference>
<dbReference type="InterPro" id="IPR008405">
    <property type="entry name" value="ApoL"/>
</dbReference>
<evidence type="ECO:0000313" key="3">
    <source>
        <dbReference type="Ensembl" id="ENSPLAP00000022559.1"/>
    </source>
</evidence>
<reference evidence="3" key="1">
    <citation type="submission" date="2025-08" db="UniProtKB">
        <authorList>
            <consortium name="Ensembl"/>
        </authorList>
    </citation>
    <scope>IDENTIFICATION</scope>
</reference>
<dbReference type="GO" id="GO:0006869">
    <property type="term" value="P:lipid transport"/>
    <property type="evidence" value="ECO:0007669"/>
    <property type="project" value="InterPro"/>
</dbReference>
<organism evidence="3 4">
    <name type="scientific">Poecilia latipinna</name>
    <name type="common">sailfin molly</name>
    <dbReference type="NCBI Taxonomy" id="48699"/>
    <lineage>
        <taxon>Eukaryota</taxon>
        <taxon>Metazoa</taxon>
        <taxon>Chordata</taxon>
        <taxon>Craniata</taxon>
        <taxon>Vertebrata</taxon>
        <taxon>Euteleostomi</taxon>
        <taxon>Actinopterygii</taxon>
        <taxon>Neopterygii</taxon>
        <taxon>Teleostei</taxon>
        <taxon>Neoteleostei</taxon>
        <taxon>Acanthomorphata</taxon>
        <taxon>Ovalentaria</taxon>
        <taxon>Atherinomorphae</taxon>
        <taxon>Cyprinodontiformes</taxon>
        <taxon>Poeciliidae</taxon>
        <taxon>Poeciliinae</taxon>
        <taxon>Poecilia</taxon>
    </lineage>
</organism>
<dbReference type="Pfam" id="PF05461">
    <property type="entry name" value="ApoL"/>
    <property type="match status" value="1"/>
</dbReference>
<dbReference type="GO" id="GO:0042157">
    <property type="term" value="P:lipoprotein metabolic process"/>
    <property type="evidence" value="ECO:0007669"/>
    <property type="project" value="InterPro"/>
</dbReference>
<dbReference type="GeneTree" id="ENSGT01030000234599"/>
<sequence length="260" mass="27973">QRHQQVALISDVLLQCFLFVCFQKLTVFVFYLLFKCQTAVEDLQEKLERLRALADGLERVHEGTTIGSLAGGVIGAVGGITSIVGLVLAPFTLGASLIVTGVGVGVGVVGGVTAGASNITNMVNQSSDRKAVRSIIKEIEKKISAENLRRVGVRAGRGLGGIAELVRLVRVANIGQLAAQTSRAVRVAEVATGVLSGLFVAVDIFFIAMDAKEIHHIKEAREFSNHCLDDIEENKYILKRLYKCLVLCAAAFVISYKYLS</sequence>